<dbReference type="Pfam" id="PF00102">
    <property type="entry name" value="Y_phosphatase"/>
    <property type="match status" value="1"/>
</dbReference>
<dbReference type="InterPro" id="IPR000242">
    <property type="entry name" value="PTP_cat"/>
</dbReference>
<dbReference type="PROSITE" id="PS50056">
    <property type="entry name" value="TYR_PHOSPHATASE_2"/>
    <property type="match status" value="1"/>
</dbReference>
<dbReference type="EMBL" id="BTSY01000004">
    <property type="protein sequence ID" value="GMT24447.1"/>
    <property type="molecule type" value="Genomic_DNA"/>
</dbReference>
<evidence type="ECO:0000313" key="5">
    <source>
        <dbReference type="Proteomes" id="UP001432322"/>
    </source>
</evidence>
<dbReference type="SUPFAM" id="SSF52799">
    <property type="entry name" value="(Phosphotyrosine protein) phosphatases II"/>
    <property type="match status" value="1"/>
</dbReference>
<organism evidence="4 5">
    <name type="scientific">Pristionchus fissidentatus</name>
    <dbReference type="NCBI Taxonomy" id="1538716"/>
    <lineage>
        <taxon>Eukaryota</taxon>
        <taxon>Metazoa</taxon>
        <taxon>Ecdysozoa</taxon>
        <taxon>Nematoda</taxon>
        <taxon>Chromadorea</taxon>
        <taxon>Rhabditida</taxon>
        <taxon>Rhabditina</taxon>
        <taxon>Diplogasteromorpha</taxon>
        <taxon>Diplogasteroidea</taxon>
        <taxon>Neodiplogasteridae</taxon>
        <taxon>Pristionchus</taxon>
    </lineage>
</organism>
<feature type="domain" description="Tyrosine specific protein phosphatases" evidence="3">
    <location>
        <begin position="243"/>
        <end position="319"/>
    </location>
</feature>
<protein>
    <recommendedName>
        <fullName evidence="6">Tyrosine phosphatase</fullName>
    </recommendedName>
</protein>
<dbReference type="PROSITE" id="PS50055">
    <property type="entry name" value="TYR_PHOSPHATASE_PTP"/>
    <property type="match status" value="1"/>
</dbReference>
<dbReference type="GO" id="GO:0004725">
    <property type="term" value="F:protein tyrosine phosphatase activity"/>
    <property type="evidence" value="ECO:0007669"/>
    <property type="project" value="InterPro"/>
</dbReference>
<dbReference type="Proteomes" id="UP001432322">
    <property type="component" value="Unassembled WGS sequence"/>
</dbReference>
<dbReference type="PRINTS" id="PR00700">
    <property type="entry name" value="PRTYPHPHTASE"/>
</dbReference>
<feature type="non-terminal residue" evidence="4">
    <location>
        <position position="1"/>
    </location>
</feature>
<evidence type="ECO:0008006" key="6">
    <source>
        <dbReference type="Google" id="ProtNLM"/>
    </source>
</evidence>
<evidence type="ECO:0000259" key="2">
    <source>
        <dbReference type="PROSITE" id="PS50055"/>
    </source>
</evidence>
<feature type="domain" description="Tyrosine-protein phosphatase" evidence="2">
    <location>
        <begin position="72"/>
        <end position="328"/>
    </location>
</feature>
<dbReference type="SMART" id="SM00404">
    <property type="entry name" value="PTPc_motif"/>
    <property type="match status" value="1"/>
</dbReference>
<dbReference type="Gene3D" id="3.90.190.10">
    <property type="entry name" value="Protein tyrosine phosphatase superfamily"/>
    <property type="match status" value="1"/>
</dbReference>
<comment type="caution">
    <text evidence="4">The sequence shown here is derived from an EMBL/GenBank/DDBJ whole genome shotgun (WGS) entry which is preliminary data.</text>
</comment>
<dbReference type="PANTHER" id="PTHR23219">
    <property type="entry name" value="TYROSINE-PROTEIN PHOSPHATASE C15H7.3-RELATED"/>
    <property type="match status" value="1"/>
</dbReference>
<reference evidence="4" key="1">
    <citation type="submission" date="2023-10" db="EMBL/GenBank/DDBJ databases">
        <title>Genome assembly of Pristionchus species.</title>
        <authorList>
            <person name="Yoshida K."/>
            <person name="Sommer R.J."/>
        </authorList>
    </citation>
    <scope>NUCLEOTIDE SEQUENCE</scope>
    <source>
        <strain evidence="4">RS5133</strain>
    </source>
</reference>
<dbReference type="SMART" id="SM00194">
    <property type="entry name" value="PTPc"/>
    <property type="match status" value="1"/>
</dbReference>
<feature type="region of interest" description="Disordered" evidence="1">
    <location>
        <begin position="1"/>
        <end position="44"/>
    </location>
</feature>
<evidence type="ECO:0000313" key="4">
    <source>
        <dbReference type="EMBL" id="GMT24447.1"/>
    </source>
</evidence>
<proteinExistence type="predicted"/>
<gene>
    <name evidence="4" type="ORF">PFISCL1PPCAC_15744</name>
</gene>
<sequence length="354" mass="39826">LERFSTMAPKSRKKNTIEGDGSKSKSAPVQKASKKKRRGTTAEEKDANWTLEGLKCAGEFMDKYSVMGVEGIKAEFKSEIEQYKSPNYGDVAFKANSSKNRHKDPPTCLDTSRVSLPEKGYINASWLYDHTKFIRQYILTQAPMDCTVEDFWKMSFEHKAMAIVVLCDLKENGQDVSADFWPKSIGDFKNYGTMSVANKKSEQVHKETVSTLEVLPEGCSNSQIMSIVQFNAWEANFTQSTGRNLLKIIRVISRLESLGTGPVIVMDEFSGISRAAILTVVDIFAALIYKGEKGLSLPAIVKWARQSRNGMIRSEEDYVSVIKTLCEYLYRTNNDKYRDRFEKICGKAEDLGGS</sequence>
<dbReference type="CDD" id="cd00047">
    <property type="entry name" value="PTPc"/>
    <property type="match status" value="1"/>
</dbReference>
<dbReference type="AlphaFoldDB" id="A0AAV5W2V8"/>
<keyword evidence="5" id="KW-1185">Reference proteome</keyword>
<dbReference type="InterPro" id="IPR029021">
    <property type="entry name" value="Prot-tyrosine_phosphatase-like"/>
</dbReference>
<dbReference type="InterPro" id="IPR000387">
    <property type="entry name" value="Tyr_Pase_dom"/>
</dbReference>
<evidence type="ECO:0000256" key="1">
    <source>
        <dbReference type="SAM" id="MobiDB-lite"/>
    </source>
</evidence>
<dbReference type="InterPro" id="IPR003595">
    <property type="entry name" value="Tyr_Pase_cat"/>
</dbReference>
<name>A0AAV5W2V8_9BILA</name>
<accession>A0AAV5W2V8</accession>
<evidence type="ECO:0000259" key="3">
    <source>
        <dbReference type="PROSITE" id="PS50056"/>
    </source>
</evidence>
<dbReference type="PANTHER" id="PTHR23219:SF13">
    <property type="entry name" value="TYROSINE-PROTEIN PHOSPHATASE DOMAIN-CONTAINING PROTEIN"/>
    <property type="match status" value="1"/>
</dbReference>